<feature type="binding site" evidence="4">
    <location>
        <begin position="169"/>
        <end position="176"/>
    </location>
    <ligand>
        <name>NAD(+)</name>
        <dbReference type="ChEBI" id="CHEBI:57540"/>
    </ligand>
</feature>
<keyword evidence="4" id="KW-0547">Nucleotide-binding</keyword>
<feature type="binding site" evidence="4">
    <location>
        <position position="50"/>
    </location>
    <ligand>
        <name>FAD</name>
        <dbReference type="ChEBI" id="CHEBI:57692"/>
    </ligand>
</feature>
<feature type="domain" description="FAD/NAD(P)-binding" evidence="7">
    <location>
        <begin position="4"/>
        <end position="313"/>
    </location>
</feature>
<dbReference type="Gene3D" id="3.50.50.60">
    <property type="entry name" value="FAD/NAD(P)-binding domain"/>
    <property type="match status" value="2"/>
</dbReference>
<evidence type="ECO:0000256" key="2">
    <source>
        <dbReference type="ARBA" id="ARBA00022630"/>
    </source>
</evidence>
<dbReference type="PANTHER" id="PTHR43014">
    <property type="entry name" value="MERCURIC REDUCTASE"/>
    <property type="match status" value="1"/>
</dbReference>
<feature type="disulfide bond" description="Redox-active" evidence="5">
    <location>
        <begin position="41"/>
        <end position="46"/>
    </location>
</feature>
<name>A0A3P7PPY0_9FIRM</name>
<feature type="binding site" evidence="4">
    <location>
        <position position="299"/>
    </location>
    <ligand>
        <name>FAD</name>
        <dbReference type="ChEBI" id="CHEBI:57692"/>
    </ligand>
</feature>
<evidence type="ECO:0000256" key="4">
    <source>
        <dbReference type="PIRSR" id="PIRSR000350-3"/>
    </source>
</evidence>
<dbReference type="PRINTS" id="PR00411">
    <property type="entry name" value="PNDRDTASEI"/>
</dbReference>
<feature type="binding site" evidence="4">
    <location>
        <position position="259"/>
    </location>
    <ligand>
        <name>NAD(+)</name>
        <dbReference type="ChEBI" id="CHEBI:57540"/>
    </ligand>
</feature>
<comment type="similarity">
    <text evidence="1">Belongs to the class-I pyridine nucleotide-disulfide oxidoreductase family.</text>
</comment>
<dbReference type="InterPro" id="IPR023753">
    <property type="entry name" value="FAD/NAD-binding_dom"/>
</dbReference>
<evidence type="ECO:0000313" key="8">
    <source>
        <dbReference type="EMBL" id="VDN46477.1"/>
    </source>
</evidence>
<reference evidence="8 9" key="1">
    <citation type="submission" date="2018-09" db="EMBL/GenBank/DDBJ databases">
        <authorList>
            <person name="Postec A."/>
        </authorList>
    </citation>
    <scope>NUCLEOTIDE SEQUENCE [LARGE SCALE GENOMIC DNA]</scope>
    <source>
        <strain evidence="8">70B-A</strain>
    </source>
</reference>
<dbReference type="RefSeq" id="WP_125135981.1">
    <property type="nucleotide sequence ID" value="NZ_LR130778.1"/>
</dbReference>
<organism evidence="8 9">
    <name type="scientific">Petrocella atlantisensis</name>
    <dbReference type="NCBI Taxonomy" id="2173034"/>
    <lineage>
        <taxon>Bacteria</taxon>
        <taxon>Bacillati</taxon>
        <taxon>Bacillota</taxon>
        <taxon>Clostridia</taxon>
        <taxon>Lachnospirales</taxon>
        <taxon>Vallitaleaceae</taxon>
        <taxon>Petrocella</taxon>
    </lineage>
</organism>
<dbReference type="SUPFAM" id="SSF51905">
    <property type="entry name" value="FAD/NAD(P)-binding domain"/>
    <property type="match status" value="1"/>
</dbReference>
<keyword evidence="4" id="KW-0520">NAD</keyword>
<dbReference type="Proteomes" id="UP000279029">
    <property type="component" value="Chromosome"/>
</dbReference>
<proteinExistence type="inferred from homology"/>
<evidence type="ECO:0000259" key="7">
    <source>
        <dbReference type="Pfam" id="PF07992"/>
    </source>
</evidence>
<dbReference type="InterPro" id="IPR004099">
    <property type="entry name" value="Pyr_nucl-diS_OxRdtase_dimer"/>
</dbReference>
<dbReference type="Pfam" id="PF07992">
    <property type="entry name" value="Pyr_redox_2"/>
    <property type="match status" value="1"/>
</dbReference>
<accession>A0A3P7PPY0</accession>
<dbReference type="PIRSF" id="PIRSF000350">
    <property type="entry name" value="Mercury_reductase_MerA"/>
    <property type="match status" value="1"/>
</dbReference>
<comment type="cofactor">
    <cofactor evidence="4">
        <name>FAD</name>
        <dbReference type="ChEBI" id="CHEBI:57692"/>
    </cofactor>
    <text evidence="4">Binds 1 FAD per subunit.</text>
</comment>
<dbReference type="InterPro" id="IPR001100">
    <property type="entry name" value="Pyr_nuc-diS_OxRdtase"/>
</dbReference>
<evidence type="ECO:0000256" key="3">
    <source>
        <dbReference type="ARBA" id="ARBA00022827"/>
    </source>
</evidence>
<dbReference type="EMBL" id="LR130778">
    <property type="protein sequence ID" value="VDN46477.1"/>
    <property type="molecule type" value="Genomic_DNA"/>
</dbReference>
<dbReference type="Pfam" id="PF02852">
    <property type="entry name" value="Pyr_redox_dim"/>
    <property type="match status" value="1"/>
</dbReference>
<keyword evidence="2" id="KW-0285">Flavoprotein</keyword>
<sequence>MKTYDLVVIGAGAGGLTAAYTALGFGKKVVLIEDQKPGGECTWSGCVPSKTLINEAKKFNQLKEFISLEGIDTKKIMHHIKSVREAIYEHEDPTTLKKDGIDFIKGHARFKDSKTIVVDGIGIRADKILIATGSSPYIPEIQGLTQTPYLTNETIFEREVLPKSIVVLGGGAIGVELAQALNRLGVNVHLIEMMPSILSKEEPDLVKRLEAHLTKEGVWLHTASKAIKVESIDKGIALTYEKNGKEQMVKAETLLVAIGRKPNTTDLNLEAAGISYDKKGIRVDSYLRTSQKHIYAVGDVVGPYQFSHMANVQGILAVKNAFLPIKSKISYDHVAWVTFTDPELARAGMTEEEARDKYGDQVLVYDYDFNDLDRTKTKGVSIEGIKLILDNKYRVLGASILSERGGEMMGEIQVLKTLGQPFTKMADIIHPYPTYSEVFVKLGKKAKVDRLLAIPLVKIFRK</sequence>
<feature type="binding site" evidence="4">
    <location>
        <begin position="132"/>
        <end position="134"/>
    </location>
    <ligand>
        <name>FAD</name>
        <dbReference type="ChEBI" id="CHEBI:57692"/>
    </ligand>
</feature>
<feature type="binding site" evidence="4">
    <location>
        <position position="192"/>
    </location>
    <ligand>
        <name>NAD(+)</name>
        <dbReference type="ChEBI" id="CHEBI:57540"/>
    </ligand>
</feature>
<dbReference type="KEGG" id="cbar:PATL70BA_0614"/>
<protein>
    <submittedName>
        <fullName evidence="8">Mercuric reductase</fullName>
    </submittedName>
</protein>
<feature type="domain" description="Pyridine nucleotide-disulphide oxidoreductase dimerisation" evidence="6">
    <location>
        <begin position="334"/>
        <end position="441"/>
    </location>
</feature>
<dbReference type="OrthoDB" id="9807946at2"/>
<dbReference type="GO" id="GO:0000166">
    <property type="term" value="F:nucleotide binding"/>
    <property type="evidence" value="ECO:0007669"/>
    <property type="project" value="UniProtKB-KW"/>
</dbReference>
<evidence type="ECO:0000256" key="1">
    <source>
        <dbReference type="ARBA" id="ARBA00007532"/>
    </source>
</evidence>
<dbReference type="AlphaFoldDB" id="A0A3P7PPY0"/>
<keyword evidence="9" id="KW-1185">Reference proteome</keyword>
<dbReference type="PRINTS" id="PR00368">
    <property type="entry name" value="FADPNR"/>
</dbReference>
<dbReference type="InterPro" id="IPR036188">
    <property type="entry name" value="FAD/NAD-bd_sf"/>
</dbReference>
<dbReference type="SUPFAM" id="SSF55424">
    <property type="entry name" value="FAD/NAD-linked reductases, dimerisation (C-terminal) domain"/>
    <property type="match status" value="1"/>
</dbReference>
<keyword evidence="3 4" id="KW-0274">FAD</keyword>
<dbReference type="Gene3D" id="3.30.390.30">
    <property type="match status" value="1"/>
</dbReference>
<evidence type="ECO:0000256" key="5">
    <source>
        <dbReference type="PIRSR" id="PIRSR000350-4"/>
    </source>
</evidence>
<dbReference type="GO" id="GO:0016491">
    <property type="term" value="F:oxidoreductase activity"/>
    <property type="evidence" value="ECO:0007669"/>
    <property type="project" value="InterPro"/>
</dbReference>
<evidence type="ECO:0000313" key="9">
    <source>
        <dbReference type="Proteomes" id="UP000279029"/>
    </source>
</evidence>
<evidence type="ECO:0000259" key="6">
    <source>
        <dbReference type="Pfam" id="PF02852"/>
    </source>
</evidence>
<dbReference type="InterPro" id="IPR016156">
    <property type="entry name" value="FAD/NAD-linked_Rdtase_dimer_sf"/>
</dbReference>
<gene>
    <name evidence="8" type="ORF">PATL70BA_0614</name>
</gene>